<protein>
    <submittedName>
        <fullName evidence="1">Uncharacterized protein</fullName>
    </submittedName>
</protein>
<comment type="caution">
    <text evidence="1">The sequence shown here is derived from an EMBL/GenBank/DDBJ whole genome shotgun (WGS) entry which is preliminary data.</text>
</comment>
<dbReference type="Proteomes" id="UP000247702">
    <property type="component" value="Unassembled WGS sequence"/>
</dbReference>
<proteinExistence type="predicted"/>
<reference evidence="1 2" key="1">
    <citation type="submission" date="2017-11" db="EMBL/GenBank/DDBJ databases">
        <title>The genome of Rhizophagus clarus HR1 reveals common genetic basis of auxotrophy among arbuscular mycorrhizal fungi.</title>
        <authorList>
            <person name="Kobayashi Y."/>
        </authorList>
    </citation>
    <scope>NUCLEOTIDE SEQUENCE [LARGE SCALE GENOMIC DNA]</scope>
    <source>
        <strain evidence="1 2">HR1</strain>
    </source>
</reference>
<evidence type="ECO:0000313" key="1">
    <source>
        <dbReference type="EMBL" id="GBB93025.1"/>
    </source>
</evidence>
<dbReference type="AlphaFoldDB" id="A0A2Z6QU64"/>
<keyword evidence="2" id="KW-1185">Reference proteome</keyword>
<accession>A0A2Z6QU64</accession>
<organism evidence="1 2">
    <name type="scientific">Rhizophagus clarus</name>
    <dbReference type="NCBI Taxonomy" id="94130"/>
    <lineage>
        <taxon>Eukaryota</taxon>
        <taxon>Fungi</taxon>
        <taxon>Fungi incertae sedis</taxon>
        <taxon>Mucoromycota</taxon>
        <taxon>Glomeromycotina</taxon>
        <taxon>Glomeromycetes</taxon>
        <taxon>Glomerales</taxon>
        <taxon>Glomeraceae</taxon>
        <taxon>Rhizophagus</taxon>
    </lineage>
</organism>
<sequence>MSGLKYFDMRSIKHQIFYFPELEQLKKQAYYHNLEILNLERSDLNTFSSIIENSGECLKKILFRPHDIIKCHFYGDSLIFIRKVYWYLTKEFWNLGQNY</sequence>
<gene>
    <name evidence="1" type="ORF">RclHR1_00210021</name>
</gene>
<name>A0A2Z6QU64_9GLOM</name>
<evidence type="ECO:0000313" key="2">
    <source>
        <dbReference type="Proteomes" id="UP000247702"/>
    </source>
</evidence>
<dbReference type="EMBL" id="BEXD01001224">
    <property type="protein sequence ID" value="GBB93025.1"/>
    <property type="molecule type" value="Genomic_DNA"/>
</dbReference>